<feature type="domain" description="RNA polymerase beta subunit protrusion" evidence="13">
    <location>
        <begin position="57"/>
        <end position="340"/>
    </location>
</feature>
<dbReference type="Pfam" id="PF00562">
    <property type="entry name" value="RNA_pol_Rpb2_6"/>
    <property type="match status" value="1"/>
</dbReference>
<dbReference type="EMBL" id="MF167425">
    <property type="protein sequence ID" value="ASQ40082.1"/>
    <property type="molecule type" value="Genomic_DNA"/>
</dbReference>
<dbReference type="InterPro" id="IPR007642">
    <property type="entry name" value="RNA_pol_Rpb2_2"/>
</dbReference>
<gene>
    <name evidence="7 16" type="primary">rpoB</name>
</gene>
<comment type="catalytic activity">
    <reaction evidence="6 7 9">
        <text>RNA(n) + a ribonucleoside 5'-triphosphate = RNA(n+1) + diphosphate</text>
        <dbReference type="Rhea" id="RHEA:21248"/>
        <dbReference type="Rhea" id="RHEA-COMP:14527"/>
        <dbReference type="Rhea" id="RHEA-COMP:17342"/>
        <dbReference type="ChEBI" id="CHEBI:33019"/>
        <dbReference type="ChEBI" id="CHEBI:61557"/>
        <dbReference type="ChEBI" id="CHEBI:140395"/>
        <dbReference type="EC" id="2.7.7.6"/>
    </reaction>
</comment>
<dbReference type="InterPro" id="IPR007641">
    <property type="entry name" value="RNA_pol_Rpb2_7"/>
</dbReference>
<dbReference type="InterPro" id="IPR037033">
    <property type="entry name" value="DNA-dir_RNAP_su2_hyb_sf"/>
</dbReference>
<sequence>MKSSITGKKKLIFSDLIEIQKNSFRWFLEEALVKEFDKLPAITDPLGKIKIKFCGKDYKITFPKFDIEEAKRNDHNYTAELFVPVKITELDTGKIEKVDVFMGEVPLMTNEGTFILNGIERVVVNQIVRSPGVYYKSDKDKKGLITYSATLISMRGAFLKFETDKKNLIWARIDKTRKFPAHILLNAMGVTNDQIYEMLMYPHYFQETIDKFGHYSESEALIEVYAQLRGGESSTIEDAKKLLYSRFLDPRRYDLGKIGRKKLNQKLRLNIPANVTNLTAQDMLATIDYLINLVFNIGSTDDIDHLKNRRVRSVGELLQIQLQLGVNHLENLILDRLKSLELDPKFIESIKTEKLAPLIDPKPVTSSLKEFFGSNQLSQFMDQINPLSELTHKRRLTILGPGGLSRDRIALTVRNIHPSYYGRLCPFETPEGQNAGLICSLAIHAYVNSDGFIETPFYRVKNGYLLTDLKPEYLTADEEEKYKIAAGDISIDKKNFIQGKLVPVRYRQEFTITKPTQVDYVAVSPVQVLSVSTSLIPFLEHDDANRALMGSNMQRQAVPLLYPKRPLIGTGLETHVAKYSTRGILNRSDGHIIYVSSEKICVKNLKGNEDVYFLKKYQRSNQETCINQRPIVSYGDYVKKGQLLADGPAMQLGDLALGQNLLVAYMSWEGYNYEDAILINEQLVYNDIFTSIHIGKYEIERNELDRMSEEILKEIPNINEFTLRHLDEYGIVRVGAWVEAGDILVAKIVEKDEVEPPSESKLLRAILGENLRDFKDYSLRMPIGEKGRVIDVHFLTKEYNNDLGIGSQTTTLIRIYVAQKRKIQVGDKMAGRHGNKGIISKILPRQDMPYLPDGSPIEMILNPLGVPSRMNVGQVFECLLGWAVSNLDIRIKLLPFDEMYGKDASQALVREKLEQAKNVTGKDWLLNNNHYGKIQIFDGRTGEPFIYPVTIGKAYILKLVHLVDDKMHARSTGPYSLITQQPLGGKSKQGGQRFGEMEVWALEAFGASYNLQELITLKSDDMQGRKVLLNAIIKGKSMPRPSTPESFRVLLQELQALCLDIYTEKENIHIEEDEISKDSHLQMDIKDELIFDHQDKLDLNESFLLSEISPRRNFDSN</sequence>
<geneLocation type="plastid" evidence="16"/>
<dbReference type="CDD" id="cd00653">
    <property type="entry name" value="RNA_pol_B_RPB2"/>
    <property type="match status" value="1"/>
</dbReference>
<dbReference type="Gene3D" id="2.30.150.10">
    <property type="entry name" value="DNA-directed RNA polymerase, beta subunit, external 1 domain"/>
    <property type="match status" value="1"/>
</dbReference>
<dbReference type="InterPro" id="IPR019462">
    <property type="entry name" value="DNA-dir_RNA_pol_bsu_external_1"/>
</dbReference>
<evidence type="ECO:0000259" key="15">
    <source>
        <dbReference type="Pfam" id="PF10385"/>
    </source>
</evidence>
<dbReference type="Gene3D" id="2.40.270.10">
    <property type="entry name" value="DNA-directed RNA polymerase, subunit 2, domain 6"/>
    <property type="match status" value="1"/>
</dbReference>
<dbReference type="Gene3D" id="2.40.50.100">
    <property type="match status" value="1"/>
</dbReference>
<evidence type="ECO:0000313" key="16">
    <source>
        <dbReference type="EMBL" id="ASQ40082.1"/>
    </source>
</evidence>
<dbReference type="InterPro" id="IPR007644">
    <property type="entry name" value="RNA_pol_bsu_protrusion"/>
</dbReference>
<evidence type="ECO:0000256" key="1">
    <source>
        <dbReference type="ARBA" id="ARBA00006835"/>
    </source>
</evidence>
<dbReference type="InterPro" id="IPR037034">
    <property type="entry name" value="RNA_pol_Rpb2_2_sf"/>
</dbReference>
<proteinExistence type="inferred from homology"/>
<feature type="domain" description="DNA-directed RNA polymerase beta subunit external 1" evidence="15">
    <location>
        <begin position="458"/>
        <end position="524"/>
    </location>
</feature>
<dbReference type="NCBIfam" id="NF001616">
    <property type="entry name" value="PRK00405.1"/>
    <property type="match status" value="1"/>
</dbReference>
<dbReference type="AlphaFoldDB" id="A0A3G1IVM1"/>
<dbReference type="InterPro" id="IPR042107">
    <property type="entry name" value="DNA-dir_RNA_pol_bsu_ext_1_sf"/>
</dbReference>
<evidence type="ECO:0000256" key="9">
    <source>
        <dbReference type="RuleBase" id="RU363031"/>
    </source>
</evidence>
<comment type="similarity">
    <text evidence="1 7 8">Belongs to the RNA polymerase beta chain family.</text>
</comment>
<dbReference type="EC" id="2.7.7.6" evidence="7 9"/>
<dbReference type="Pfam" id="PF04560">
    <property type="entry name" value="RNA_pol_Rpb2_7"/>
    <property type="match status" value="1"/>
</dbReference>
<dbReference type="PANTHER" id="PTHR20856">
    <property type="entry name" value="DNA-DIRECTED RNA POLYMERASE I SUBUNIT 2"/>
    <property type="match status" value="1"/>
</dbReference>
<dbReference type="InterPro" id="IPR014724">
    <property type="entry name" value="RNA_pol_RPB2_OB-fold"/>
</dbReference>
<dbReference type="Gene3D" id="3.90.1100.10">
    <property type="match status" value="1"/>
</dbReference>
<dbReference type="GO" id="GO:0003677">
    <property type="term" value="F:DNA binding"/>
    <property type="evidence" value="ECO:0007669"/>
    <property type="project" value="UniProtKB-UniRule"/>
</dbReference>
<dbReference type="Gene3D" id="2.40.50.150">
    <property type="match status" value="1"/>
</dbReference>
<dbReference type="Pfam" id="PF10385">
    <property type="entry name" value="RNA_pol_Rpb2_45"/>
    <property type="match status" value="1"/>
</dbReference>
<dbReference type="Pfam" id="PF04561">
    <property type="entry name" value="RNA_pol_Rpb2_2"/>
    <property type="match status" value="1"/>
</dbReference>
<evidence type="ECO:0000256" key="6">
    <source>
        <dbReference type="ARBA" id="ARBA00048552"/>
    </source>
</evidence>
<dbReference type="Pfam" id="PF04565">
    <property type="entry name" value="RNA_pol_Rpb2_3"/>
    <property type="match status" value="1"/>
</dbReference>
<accession>A0A3G1IVM1</accession>
<evidence type="ECO:0000259" key="10">
    <source>
        <dbReference type="Pfam" id="PF00562"/>
    </source>
</evidence>
<reference evidence="16" key="1">
    <citation type="submission" date="2017-05" db="EMBL/GenBank/DDBJ databases">
        <title>Plastid comparative genomics reveals ancient divergence between Glaucophyte genera.</title>
        <authorList>
            <person name="Figueroa-Martinez F.J."/>
            <person name="Jackson C."/>
            <person name="Reyes-Prieto A."/>
        </authorList>
    </citation>
    <scope>NUCLEOTIDE SEQUENCE</scope>
    <source>
        <strain evidence="16">SAG 229-2</strain>
    </source>
</reference>
<dbReference type="GO" id="GO:0006351">
    <property type="term" value="P:DNA-templated transcription"/>
    <property type="evidence" value="ECO:0007669"/>
    <property type="project" value="UniProtKB-UniRule"/>
</dbReference>
<dbReference type="InterPro" id="IPR007120">
    <property type="entry name" value="DNA-dir_RNAP_su2_dom"/>
</dbReference>
<dbReference type="InterPro" id="IPR007121">
    <property type="entry name" value="RNA_pol_bsu_CS"/>
</dbReference>
<dbReference type="GeneID" id="38575446"/>
<name>A0A3G1IVM1_9EUKA</name>
<evidence type="ECO:0000256" key="2">
    <source>
        <dbReference type="ARBA" id="ARBA00022478"/>
    </source>
</evidence>
<keyword evidence="3 7" id="KW-0808">Transferase</keyword>
<evidence type="ECO:0000259" key="14">
    <source>
        <dbReference type="Pfam" id="PF04565"/>
    </source>
</evidence>
<dbReference type="SUPFAM" id="SSF64484">
    <property type="entry name" value="beta and beta-prime subunits of DNA dependent RNA-polymerase"/>
    <property type="match status" value="1"/>
</dbReference>
<dbReference type="InterPro" id="IPR007645">
    <property type="entry name" value="RNA_pol_Rpb2_3"/>
</dbReference>
<dbReference type="HAMAP" id="MF_01321">
    <property type="entry name" value="RNApol_bact_RpoB"/>
    <property type="match status" value="1"/>
</dbReference>
<keyword evidence="5 7" id="KW-0804">Transcription</keyword>
<dbReference type="Gene3D" id="3.90.1800.10">
    <property type="entry name" value="RNA polymerase alpha subunit dimerisation domain"/>
    <property type="match status" value="1"/>
</dbReference>
<dbReference type="PROSITE" id="PS01166">
    <property type="entry name" value="RNA_POL_BETA"/>
    <property type="match status" value="1"/>
</dbReference>
<dbReference type="GO" id="GO:0003899">
    <property type="term" value="F:DNA-directed RNA polymerase activity"/>
    <property type="evidence" value="ECO:0007669"/>
    <property type="project" value="UniProtKB-UniRule"/>
</dbReference>
<evidence type="ECO:0000259" key="13">
    <source>
        <dbReference type="Pfam" id="PF04563"/>
    </source>
</evidence>
<comment type="subunit">
    <text evidence="7">The RNAP catalytic core consists of 2 alpha, 1 beta, 1 beta' and 1 omega subunit. When a sigma factor is associated with the core the holoenzyme is formed, which can initiate transcription.</text>
</comment>
<evidence type="ECO:0000259" key="12">
    <source>
        <dbReference type="Pfam" id="PF04561"/>
    </source>
</evidence>
<evidence type="ECO:0000259" key="11">
    <source>
        <dbReference type="Pfam" id="PF04560"/>
    </source>
</evidence>
<evidence type="ECO:0000256" key="5">
    <source>
        <dbReference type="ARBA" id="ARBA00023163"/>
    </source>
</evidence>
<protein>
    <recommendedName>
        <fullName evidence="7 9">DNA-directed RNA polymerase subunit beta</fullName>
        <shortName evidence="7">RNAP subunit beta</shortName>
        <ecNumber evidence="7 9">2.7.7.6</ecNumber>
    </recommendedName>
    <alternativeName>
        <fullName evidence="7">RNA polymerase subunit beta</fullName>
    </alternativeName>
    <alternativeName>
        <fullName evidence="7">Transcriptase subunit beta</fullName>
    </alternativeName>
</protein>
<dbReference type="GO" id="GO:0032549">
    <property type="term" value="F:ribonucleoside binding"/>
    <property type="evidence" value="ECO:0007669"/>
    <property type="project" value="InterPro"/>
</dbReference>
<feature type="domain" description="RNA polymerase Rpb2" evidence="11">
    <location>
        <begin position="990"/>
        <end position="1063"/>
    </location>
</feature>
<dbReference type="GO" id="GO:0000428">
    <property type="term" value="C:DNA-directed RNA polymerase complex"/>
    <property type="evidence" value="ECO:0007669"/>
    <property type="project" value="UniProtKB-KW"/>
</dbReference>
<comment type="subunit">
    <text evidence="9">In plastids the minimal PEP RNA polymerase catalytic core is composed of four subunits: alpha, beta, beta', and beta''. When a (nuclear-encoded) sigma factor is associated with the core the holoenzyme is formed, which can initiate transcription.</text>
</comment>
<feature type="domain" description="DNA-directed RNA polymerase subunit 2 hybrid-binding" evidence="10">
    <location>
        <begin position="589"/>
        <end position="988"/>
    </location>
</feature>
<dbReference type="NCBIfam" id="TIGR02013">
    <property type="entry name" value="rpoB"/>
    <property type="match status" value="1"/>
</dbReference>
<keyword evidence="16" id="KW-0934">Plastid</keyword>
<organism evidence="16">
    <name type="scientific">Glaucocystis incrassata</name>
    <dbReference type="NCBI Taxonomy" id="1789788"/>
    <lineage>
        <taxon>Eukaryota</taxon>
        <taxon>Glaucocystophyceae</taxon>
        <taxon>Glaucocystales</taxon>
        <taxon>Glaucocystaceae</taxon>
        <taxon>Glaucocystis</taxon>
    </lineage>
</organism>
<dbReference type="RefSeq" id="YP_009546021.1">
    <property type="nucleotide sequence ID" value="NC_040152.1"/>
</dbReference>
<feature type="domain" description="RNA polymerase Rpb2" evidence="12">
    <location>
        <begin position="129"/>
        <end position="312"/>
    </location>
</feature>
<dbReference type="Gene3D" id="3.90.1110.10">
    <property type="entry name" value="RNA polymerase Rpb2, domain 2"/>
    <property type="match status" value="1"/>
</dbReference>
<dbReference type="InterPro" id="IPR010243">
    <property type="entry name" value="RNA_pol_bsu_bac"/>
</dbReference>
<dbReference type="InterPro" id="IPR015712">
    <property type="entry name" value="DNA-dir_RNA_pol_su2"/>
</dbReference>
<evidence type="ECO:0000256" key="8">
    <source>
        <dbReference type="RuleBase" id="RU000434"/>
    </source>
</evidence>
<dbReference type="Pfam" id="PF04563">
    <property type="entry name" value="RNA_pol_Rpb2_1"/>
    <property type="match status" value="1"/>
</dbReference>
<keyword evidence="2 7" id="KW-0240">DNA-directed RNA polymerase</keyword>
<feature type="domain" description="RNA polymerase Rpb2" evidence="14">
    <location>
        <begin position="379"/>
        <end position="447"/>
    </location>
</feature>
<keyword evidence="4 7" id="KW-0548">Nucleotidyltransferase</keyword>
<evidence type="ECO:0000256" key="4">
    <source>
        <dbReference type="ARBA" id="ARBA00022695"/>
    </source>
</evidence>
<evidence type="ECO:0000256" key="7">
    <source>
        <dbReference type="HAMAP-Rule" id="MF_01321"/>
    </source>
</evidence>
<evidence type="ECO:0000256" key="3">
    <source>
        <dbReference type="ARBA" id="ARBA00022679"/>
    </source>
</evidence>
<comment type="function">
    <text evidence="7 9">DNA-dependent RNA polymerase catalyzes the transcription of DNA into RNA using the four ribonucleoside triphosphates as substrates.</text>
</comment>